<dbReference type="PRINTS" id="PR00508">
    <property type="entry name" value="S21N4MTFRASE"/>
</dbReference>
<evidence type="ECO:0000256" key="2">
    <source>
        <dbReference type="ARBA" id="ARBA00022679"/>
    </source>
</evidence>
<dbReference type="RefSeq" id="WP_112118883.1">
    <property type="nucleotide sequence ID" value="NZ_UAQE01000007.1"/>
</dbReference>
<dbReference type="Proteomes" id="UP000251431">
    <property type="component" value="Unassembled WGS sequence"/>
</dbReference>
<dbReference type="GO" id="GO:0003677">
    <property type="term" value="F:DNA binding"/>
    <property type="evidence" value="ECO:0007669"/>
    <property type="project" value="InterPro"/>
</dbReference>
<accession>A0A2X1A906</accession>
<evidence type="ECO:0000259" key="5">
    <source>
        <dbReference type="Pfam" id="PF01555"/>
    </source>
</evidence>
<dbReference type="SUPFAM" id="SSF53335">
    <property type="entry name" value="S-adenosyl-L-methionine-dependent methyltransferases"/>
    <property type="match status" value="1"/>
</dbReference>
<evidence type="ECO:0000256" key="4">
    <source>
        <dbReference type="RuleBase" id="RU362026"/>
    </source>
</evidence>
<name>A0A2X1A906_9BACI</name>
<dbReference type="Gene3D" id="3.40.50.150">
    <property type="entry name" value="Vaccinia Virus protein VP39"/>
    <property type="match status" value="1"/>
</dbReference>
<dbReference type="EMBL" id="UAQE01000007">
    <property type="protein sequence ID" value="SPU40627.1"/>
    <property type="molecule type" value="Genomic_DNA"/>
</dbReference>
<dbReference type="GO" id="GO:0008170">
    <property type="term" value="F:N-methyltransferase activity"/>
    <property type="evidence" value="ECO:0007669"/>
    <property type="project" value="InterPro"/>
</dbReference>
<proteinExistence type="inferred from homology"/>
<protein>
    <recommendedName>
        <fullName evidence="4">Methyltransferase</fullName>
        <ecNumber evidence="4">2.1.1.-</ecNumber>
    </recommendedName>
</protein>
<dbReference type="GO" id="GO:0009307">
    <property type="term" value="P:DNA restriction-modification system"/>
    <property type="evidence" value="ECO:0007669"/>
    <property type="project" value="UniProtKB-KW"/>
</dbReference>
<evidence type="ECO:0000313" key="7">
    <source>
        <dbReference type="Proteomes" id="UP000251431"/>
    </source>
</evidence>
<dbReference type="AlphaFoldDB" id="A0A2X1A906"/>
<dbReference type="EC" id="2.1.1.-" evidence="4"/>
<evidence type="ECO:0000256" key="1">
    <source>
        <dbReference type="ARBA" id="ARBA00022603"/>
    </source>
</evidence>
<dbReference type="CDD" id="cd02440">
    <property type="entry name" value="AdoMet_MTases"/>
    <property type="match status" value="1"/>
</dbReference>
<dbReference type="GO" id="GO:0032259">
    <property type="term" value="P:methylation"/>
    <property type="evidence" value="ECO:0007669"/>
    <property type="project" value="UniProtKB-KW"/>
</dbReference>
<sequence length="316" mass="35814">MSKVTLKERITTILKSIGRPASIKEIAAQIDDKPESTIRGRLYENLDVVFKRVTRGVYWFTNEAAGVVLIEGNGRDLSVLDDSSIDAIVCDHPWEDNLSLKGGNRHIDSSYDSFKYTLEDFQEKARVLKNGGYLVEVLPSENASNFRYLFSIKDMAEKCGLNYYAKVPWIKGTFVSNQGRKSSNTEDIMFFTKGKPRALRPDVKRTKATGQQHYMSGTKKMLPTAFNIQPVPVRERLHQAEKPVRLYEEIIELITFNSGEVILDQTAGSGSLGIAAIRKNCFAVLFEILSENVVTIKERLMNEFNIKPFHELTSKY</sequence>
<dbReference type="InterPro" id="IPR029063">
    <property type="entry name" value="SAM-dependent_MTases_sf"/>
</dbReference>
<gene>
    <name evidence="6" type="ORF">NCTC7582_05171</name>
</gene>
<keyword evidence="1 6" id="KW-0489">Methyltransferase</keyword>
<organism evidence="6 7">
    <name type="scientific">Lysinibacillus capsici</name>
    <dbReference type="NCBI Taxonomy" id="2115968"/>
    <lineage>
        <taxon>Bacteria</taxon>
        <taxon>Bacillati</taxon>
        <taxon>Bacillota</taxon>
        <taxon>Bacilli</taxon>
        <taxon>Bacillales</taxon>
        <taxon>Bacillaceae</taxon>
        <taxon>Lysinibacillus</taxon>
    </lineage>
</organism>
<feature type="domain" description="DNA methylase N-4/N-6" evidence="5">
    <location>
        <begin position="85"/>
        <end position="297"/>
    </location>
</feature>
<dbReference type="Pfam" id="PF01555">
    <property type="entry name" value="N6_N4_Mtase"/>
    <property type="match status" value="1"/>
</dbReference>
<comment type="similarity">
    <text evidence="4">Belongs to the N(4)/N(6)-methyltransferase family.</text>
</comment>
<keyword evidence="3" id="KW-0680">Restriction system</keyword>
<dbReference type="InterPro" id="IPR001091">
    <property type="entry name" value="RM_Methyltransferase"/>
</dbReference>
<keyword evidence="2" id="KW-0808">Transferase</keyword>
<evidence type="ECO:0000256" key="3">
    <source>
        <dbReference type="ARBA" id="ARBA00022747"/>
    </source>
</evidence>
<reference evidence="6 7" key="1">
    <citation type="submission" date="2018-06" db="EMBL/GenBank/DDBJ databases">
        <authorList>
            <consortium name="Pathogen Informatics"/>
            <person name="Doyle S."/>
        </authorList>
    </citation>
    <scope>NUCLEOTIDE SEQUENCE [LARGE SCALE GENOMIC DNA]</scope>
    <source>
        <strain evidence="6 7">NCTC7582</strain>
    </source>
</reference>
<evidence type="ECO:0000313" key="6">
    <source>
        <dbReference type="EMBL" id="SPU40627.1"/>
    </source>
</evidence>
<dbReference type="InterPro" id="IPR002941">
    <property type="entry name" value="DNA_methylase_N4/N6"/>
</dbReference>